<keyword evidence="1 4" id="KW-0175">Coiled coil</keyword>
<dbReference type="RefSeq" id="XP_027339129.1">
    <property type="nucleotide sequence ID" value="XM_027483328.1"/>
</dbReference>
<comment type="similarity">
    <text evidence="3">Belongs to the SGS3 family.</text>
</comment>
<feature type="compositionally biased region" description="Low complexity" evidence="5">
    <location>
        <begin position="91"/>
        <end position="104"/>
    </location>
</feature>
<organism evidence="8 9">
    <name type="scientific">Abrus precatorius</name>
    <name type="common">Indian licorice</name>
    <name type="synonym">Glycine abrus</name>
    <dbReference type="NCBI Taxonomy" id="3816"/>
    <lineage>
        <taxon>Eukaryota</taxon>
        <taxon>Viridiplantae</taxon>
        <taxon>Streptophyta</taxon>
        <taxon>Embryophyta</taxon>
        <taxon>Tracheophyta</taxon>
        <taxon>Spermatophyta</taxon>
        <taxon>Magnoliopsida</taxon>
        <taxon>eudicotyledons</taxon>
        <taxon>Gunneridae</taxon>
        <taxon>Pentapetalae</taxon>
        <taxon>rosids</taxon>
        <taxon>fabids</taxon>
        <taxon>Fabales</taxon>
        <taxon>Fabaceae</taxon>
        <taxon>Papilionoideae</taxon>
        <taxon>50 kb inversion clade</taxon>
        <taxon>NPAAA clade</taxon>
        <taxon>indigoferoid/millettioid clade</taxon>
        <taxon>Abreae</taxon>
        <taxon>Abrus</taxon>
    </lineage>
</organism>
<dbReference type="InterPro" id="IPR044287">
    <property type="entry name" value="SGS3"/>
</dbReference>
<dbReference type="InterPro" id="IPR005380">
    <property type="entry name" value="XS_domain"/>
</dbReference>
<dbReference type="KEGG" id="aprc:113852927"/>
<feature type="compositionally biased region" description="Polar residues" evidence="5">
    <location>
        <begin position="20"/>
        <end position="42"/>
    </location>
</feature>
<dbReference type="GO" id="GO:0031047">
    <property type="term" value="P:regulatory ncRNA-mediated gene silencing"/>
    <property type="evidence" value="ECO:0007669"/>
    <property type="project" value="UniProtKB-KW"/>
</dbReference>
<dbReference type="Gene3D" id="3.30.70.2890">
    <property type="entry name" value="XS domain"/>
    <property type="match status" value="1"/>
</dbReference>
<feature type="region of interest" description="Disordered" evidence="5">
    <location>
        <begin position="1"/>
        <end position="105"/>
    </location>
</feature>
<evidence type="ECO:0000259" key="6">
    <source>
        <dbReference type="Pfam" id="PF03468"/>
    </source>
</evidence>
<feature type="domain" description="XS" evidence="6">
    <location>
        <begin position="303"/>
        <end position="416"/>
    </location>
</feature>
<proteinExistence type="inferred from homology"/>
<keyword evidence="8" id="KW-1185">Reference proteome</keyword>
<feature type="coiled-coil region" evidence="4">
    <location>
        <begin position="493"/>
        <end position="541"/>
    </location>
</feature>
<feature type="domain" description="Zinc finger-XS" evidence="7">
    <location>
        <begin position="232"/>
        <end position="267"/>
    </location>
</feature>
<dbReference type="Pfam" id="PF03468">
    <property type="entry name" value="XS"/>
    <property type="match status" value="1"/>
</dbReference>
<dbReference type="Pfam" id="PF03470">
    <property type="entry name" value="zf-XS"/>
    <property type="match status" value="1"/>
</dbReference>
<keyword evidence="2" id="KW-0943">RNA-mediated gene silencing</keyword>
<dbReference type="Proteomes" id="UP000694853">
    <property type="component" value="Unplaced"/>
</dbReference>
<evidence type="ECO:0000256" key="3">
    <source>
        <dbReference type="ARBA" id="ARBA00024022"/>
    </source>
</evidence>
<evidence type="ECO:0000313" key="9">
    <source>
        <dbReference type="RefSeq" id="XP_027339129.1"/>
    </source>
</evidence>
<dbReference type="CDD" id="cd12266">
    <property type="entry name" value="RRM_like_XS"/>
    <property type="match status" value="1"/>
</dbReference>
<dbReference type="OrthoDB" id="1936239at2759"/>
<evidence type="ECO:0000256" key="2">
    <source>
        <dbReference type="ARBA" id="ARBA00023158"/>
    </source>
</evidence>
<evidence type="ECO:0000259" key="7">
    <source>
        <dbReference type="Pfam" id="PF03470"/>
    </source>
</evidence>
<accession>A0A8B8K7A9</accession>
<dbReference type="InterPro" id="IPR005381">
    <property type="entry name" value="Znf-XS_domain"/>
</dbReference>
<sequence>MADHLADPFPKLGSVYRASGSKTNHLSRNGANPKLNSKQTGDTGVKSRHVQDMSAGSAPRPRCSQNSSSNAWGDPNVIHMMKKWGNGGSGVANSNNLQDQSNSSKGLAWRGNGILNDSKLPPQSVISLALEKGVYSSVGVDTTKSKDCKNDQCKDEIIPEPHCENNDAEVVDSESDIVFDSEDEVSLDDSDSDTGEKSHERSKKSKWLRNFFDKLNVLTIEEINSQERQWHCPACKGGPGAIDWYKGLQPLLNHSRTIQARRARLHRMFAETLEEECFRRKAPLTMVSEVHDGWEGLDKKVKDHEIVWPPMVIIMNTRSEQDENSKWTGMGNQELLDCFSDYAALKARHSYGPQGHRGIGVLIFEESTAGYLEAMRLHKHFKEQGRDREAWYRCQHPFVPGGKRQLYGYFASKEDLDIFNRHSGGKLKLKFAMRSYQEMVESKIKHINDDSQQLDYFKSLFAKEQMKSQVYAESLNKISEKLHLTTEENRVVRERIEEQHQKHKEEMDAQENFFQDQMQVIQQAIAAKEDKFAKLQQAKREKVGESSEKEDDKVENISRFVCPKDEMRQFEAKRANIIKFHQEKMLALKKKQWQEQVELEKEFENELTQLMDTYTPGQSQEESCQ</sequence>
<evidence type="ECO:0000256" key="4">
    <source>
        <dbReference type="SAM" id="Coils"/>
    </source>
</evidence>
<dbReference type="PANTHER" id="PTHR46602:SF6">
    <property type="entry name" value="XS DOMAIN-CONTAINING PROTEIN-RELATED"/>
    <property type="match status" value="1"/>
</dbReference>
<dbReference type="PANTHER" id="PTHR46602">
    <property type="entry name" value="PROTEIN SUPPRESSOR OF GENE SILENCING 3"/>
    <property type="match status" value="1"/>
</dbReference>
<evidence type="ECO:0000256" key="5">
    <source>
        <dbReference type="SAM" id="MobiDB-lite"/>
    </source>
</evidence>
<reference evidence="8" key="1">
    <citation type="journal article" date="2019" name="Toxins">
        <title>Detection of Abrin-Like and Prepropulchellin-Like Toxin Genes and Transcripts Using Whole Genome Sequencing and Full-Length Transcript Sequencing of Abrus precatorius.</title>
        <authorList>
            <person name="Hovde B.T."/>
            <person name="Daligault H.E."/>
            <person name="Hanschen E.R."/>
            <person name="Kunde Y.A."/>
            <person name="Johnson M.B."/>
            <person name="Starkenburg S.R."/>
            <person name="Johnson S.L."/>
        </authorList>
    </citation>
    <scope>NUCLEOTIDE SEQUENCE [LARGE SCALE GENOMIC DNA]</scope>
</reference>
<dbReference type="InterPro" id="IPR038588">
    <property type="entry name" value="XS_domain_sf"/>
</dbReference>
<dbReference type="GO" id="GO:0051607">
    <property type="term" value="P:defense response to virus"/>
    <property type="evidence" value="ECO:0007669"/>
    <property type="project" value="InterPro"/>
</dbReference>
<evidence type="ECO:0000313" key="8">
    <source>
        <dbReference type="Proteomes" id="UP000694853"/>
    </source>
</evidence>
<dbReference type="AlphaFoldDB" id="A0A8B8K7A9"/>
<protein>
    <submittedName>
        <fullName evidence="9">Protein SUPPRESSOR OF GENE SILENCING 3-like</fullName>
    </submittedName>
</protein>
<evidence type="ECO:0000256" key="1">
    <source>
        <dbReference type="ARBA" id="ARBA00023054"/>
    </source>
</evidence>
<name>A0A8B8K7A9_ABRPR</name>
<gene>
    <name evidence="9" type="primary">LOC113852927</name>
</gene>
<reference evidence="9" key="2">
    <citation type="submission" date="2025-08" db="UniProtKB">
        <authorList>
            <consortium name="RefSeq"/>
        </authorList>
    </citation>
    <scope>IDENTIFICATION</scope>
    <source>
        <tissue evidence="9">Young leaves</tissue>
    </source>
</reference>
<dbReference type="GeneID" id="113852927"/>